<protein>
    <submittedName>
        <fullName evidence="2">Uncharacterized protein</fullName>
    </submittedName>
</protein>
<dbReference type="Proteomes" id="UP000595437">
    <property type="component" value="Chromosome 6"/>
</dbReference>
<dbReference type="AlphaFoldDB" id="A0A7T8K7Y2"/>
<gene>
    <name evidence="2" type="ORF">FKW44_010280</name>
</gene>
<proteinExistence type="predicted"/>
<evidence type="ECO:0000256" key="1">
    <source>
        <dbReference type="SAM" id="MobiDB-lite"/>
    </source>
</evidence>
<evidence type="ECO:0000313" key="3">
    <source>
        <dbReference type="Proteomes" id="UP000595437"/>
    </source>
</evidence>
<feature type="compositionally biased region" description="Polar residues" evidence="1">
    <location>
        <begin position="1"/>
        <end position="11"/>
    </location>
</feature>
<organism evidence="2 3">
    <name type="scientific">Caligus rogercresseyi</name>
    <name type="common">Sea louse</name>
    <dbReference type="NCBI Taxonomy" id="217165"/>
    <lineage>
        <taxon>Eukaryota</taxon>
        <taxon>Metazoa</taxon>
        <taxon>Ecdysozoa</taxon>
        <taxon>Arthropoda</taxon>
        <taxon>Crustacea</taxon>
        <taxon>Multicrustacea</taxon>
        <taxon>Hexanauplia</taxon>
        <taxon>Copepoda</taxon>
        <taxon>Siphonostomatoida</taxon>
        <taxon>Caligidae</taxon>
        <taxon>Caligus</taxon>
    </lineage>
</organism>
<feature type="compositionally biased region" description="Basic and acidic residues" evidence="1">
    <location>
        <begin position="12"/>
        <end position="24"/>
    </location>
</feature>
<evidence type="ECO:0000313" key="2">
    <source>
        <dbReference type="EMBL" id="QQP49568.1"/>
    </source>
</evidence>
<dbReference type="EMBL" id="CP045895">
    <property type="protein sequence ID" value="QQP49568.1"/>
    <property type="molecule type" value="Genomic_DNA"/>
</dbReference>
<accession>A0A7T8K7Y2</accession>
<keyword evidence="3" id="KW-1185">Reference proteome</keyword>
<sequence length="55" mass="6511">MRLLKSSSSTVFDHHQRGEEDSSKSQRNPKVTRRKRTRSTWLPSRGPSKIEDRSW</sequence>
<feature type="region of interest" description="Disordered" evidence="1">
    <location>
        <begin position="1"/>
        <end position="55"/>
    </location>
</feature>
<reference evidence="3" key="1">
    <citation type="submission" date="2021-01" db="EMBL/GenBank/DDBJ databases">
        <title>Caligus Genome Assembly.</title>
        <authorList>
            <person name="Gallardo-Escarate C."/>
        </authorList>
    </citation>
    <scope>NUCLEOTIDE SEQUENCE [LARGE SCALE GENOMIC DNA]</scope>
</reference>
<name>A0A7T8K7Y2_CALRO</name>